<keyword evidence="6" id="KW-0297">G-protein coupled receptor</keyword>
<evidence type="ECO:0000256" key="11">
    <source>
        <dbReference type="SAM" id="Phobius"/>
    </source>
</evidence>
<dbReference type="InterPro" id="IPR017979">
    <property type="entry name" value="GPCR_3_CS"/>
</dbReference>
<evidence type="ECO:0000256" key="5">
    <source>
        <dbReference type="ARBA" id="ARBA00022989"/>
    </source>
</evidence>
<evidence type="ECO:0000256" key="2">
    <source>
        <dbReference type="ARBA" id="ARBA00022475"/>
    </source>
</evidence>
<evidence type="ECO:0000259" key="12">
    <source>
        <dbReference type="PROSITE" id="PS50259"/>
    </source>
</evidence>
<name>A0ABM1KEK3_GEKJA</name>
<keyword evidence="13" id="KW-1185">Reference proteome</keyword>
<dbReference type="PROSITE" id="PS00981">
    <property type="entry name" value="G_PROTEIN_RECEP_F3_3"/>
    <property type="match status" value="1"/>
</dbReference>
<dbReference type="Proteomes" id="UP000694871">
    <property type="component" value="Unplaced"/>
</dbReference>
<dbReference type="RefSeq" id="XP_015272140.1">
    <property type="nucleotide sequence ID" value="XM_015416654.1"/>
</dbReference>
<evidence type="ECO:0000313" key="13">
    <source>
        <dbReference type="Proteomes" id="UP000694871"/>
    </source>
</evidence>
<dbReference type="PROSITE" id="PS50259">
    <property type="entry name" value="G_PROTEIN_RECEP_F3_4"/>
    <property type="match status" value="1"/>
</dbReference>
<feature type="non-terminal residue" evidence="14">
    <location>
        <position position="1"/>
    </location>
</feature>
<keyword evidence="4" id="KW-0732">Signal</keyword>
<evidence type="ECO:0000256" key="1">
    <source>
        <dbReference type="ARBA" id="ARBA00004651"/>
    </source>
</evidence>
<feature type="transmembrane region" description="Helical" evidence="11">
    <location>
        <begin position="190"/>
        <end position="211"/>
    </location>
</feature>
<gene>
    <name evidence="14" type="primary">LOC107115050</name>
</gene>
<feature type="transmembrane region" description="Helical" evidence="11">
    <location>
        <begin position="267"/>
        <end position="284"/>
    </location>
</feature>
<evidence type="ECO:0000256" key="8">
    <source>
        <dbReference type="ARBA" id="ARBA00023170"/>
    </source>
</evidence>
<evidence type="ECO:0000256" key="3">
    <source>
        <dbReference type="ARBA" id="ARBA00022692"/>
    </source>
</evidence>
<comment type="subcellular location">
    <subcellularLocation>
        <location evidence="1">Cell membrane</location>
        <topology evidence="1">Multi-pass membrane protein</topology>
    </subcellularLocation>
</comment>
<dbReference type="Gene3D" id="2.10.50.30">
    <property type="entry name" value="GPCR, family 3, nine cysteines domain"/>
    <property type="match status" value="1"/>
</dbReference>
<feature type="transmembrane region" description="Helical" evidence="11">
    <location>
        <begin position="346"/>
        <end position="366"/>
    </location>
</feature>
<dbReference type="PRINTS" id="PR01535">
    <property type="entry name" value="VOMERONASL2R"/>
</dbReference>
<keyword evidence="8" id="KW-0675">Receptor</keyword>
<feature type="transmembrane region" description="Helical" evidence="11">
    <location>
        <begin position="223"/>
        <end position="247"/>
    </location>
</feature>
<dbReference type="SUPFAM" id="SSF53822">
    <property type="entry name" value="Periplasmic binding protein-like I"/>
    <property type="match status" value="1"/>
</dbReference>
<dbReference type="Pfam" id="PF07562">
    <property type="entry name" value="NCD3G"/>
    <property type="match status" value="1"/>
</dbReference>
<dbReference type="PANTHER" id="PTHR24061:SF599">
    <property type="entry name" value="G-PROTEIN COUPLED RECEPTORS FAMILY 3 PROFILE DOMAIN-CONTAINING PROTEIN"/>
    <property type="match status" value="1"/>
</dbReference>
<feature type="transmembrane region" description="Helical" evidence="11">
    <location>
        <begin position="378"/>
        <end position="402"/>
    </location>
</feature>
<dbReference type="InterPro" id="IPR000337">
    <property type="entry name" value="GPCR_3"/>
</dbReference>
<evidence type="ECO:0000256" key="4">
    <source>
        <dbReference type="ARBA" id="ARBA00022729"/>
    </source>
</evidence>
<dbReference type="Pfam" id="PF00003">
    <property type="entry name" value="7tm_3"/>
    <property type="match status" value="1"/>
</dbReference>
<feature type="transmembrane region" description="Helical" evidence="11">
    <location>
        <begin position="311"/>
        <end position="334"/>
    </location>
</feature>
<dbReference type="InterPro" id="IPR038550">
    <property type="entry name" value="GPCR_3_9-Cys_sf"/>
</dbReference>
<proteinExistence type="predicted"/>
<dbReference type="InterPro" id="IPR028082">
    <property type="entry name" value="Peripla_BP_I"/>
</dbReference>
<sequence length="417" mass="47046">LHHFLRGVSFNNSVGDKVSFDHNGELVSGFDIINWIFSSNQSFQRVKVGRMDPQVPPDQTLTIDEDAIIWDNWFNQTQPLSVCTESCYPGYRKKMKEGEPFCCYDCTPCPEGKISDRRDMNDCKKCAEEYYPNANHSVCIPKDISFLSYEEPLGIISAIFAFFFGLITALILGIFLKNHDTPIVKANNRILTYTLLISLLFCFLCALLFIGRPKKVICLRQTAFGMIFSVAVSCVLAKTLIVILAFIATKPGRKLRKWAGNRLAHSIVLFCSLIQAIICAVWLADSPPFPDVDMHATPKEIILECNEGSVTMFYCVLGYMGFLAVISFTVAFLARKLPDSFNEAKFITFSMLVFCSVWVTFVPTYLSTKGKYMVAVEIFSILASSTGLLGCIFFPKCFIIVLRPELNNRKHLMIRKV</sequence>
<keyword evidence="10" id="KW-0807">Transducer</keyword>
<keyword evidence="5 11" id="KW-1133">Transmembrane helix</keyword>
<dbReference type="Gene3D" id="3.40.50.2300">
    <property type="match status" value="2"/>
</dbReference>
<evidence type="ECO:0000256" key="9">
    <source>
        <dbReference type="ARBA" id="ARBA00023180"/>
    </source>
</evidence>
<evidence type="ECO:0000313" key="14">
    <source>
        <dbReference type="RefSeq" id="XP_015272140.1"/>
    </source>
</evidence>
<dbReference type="InterPro" id="IPR011500">
    <property type="entry name" value="GPCR_3_9-Cys_dom"/>
</dbReference>
<evidence type="ECO:0000256" key="6">
    <source>
        <dbReference type="ARBA" id="ARBA00023040"/>
    </source>
</evidence>
<dbReference type="InterPro" id="IPR000068">
    <property type="entry name" value="GPCR_3_Ca_sens_rcpt-rel"/>
</dbReference>
<dbReference type="GeneID" id="107115050"/>
<evidence type="ECO:0000256" key="10">
    <source>
        <dbReference type="ARBA" id="ARBA00023224"/>
    </source>
</evidence>
<reference evidence="14" key="1">
    <citation type="submission" date="2025-08" db="UniProtKB">
        <authorList>
            <consortium name="RefSeq"/>
        </authorList>
    </citation>
    <scope>IDENTIFICATION</scope>
</reference>
<keyword evidence="2" id="KW-1003">Cell membrane</keyword>
<protein>
    <submittedName>
        <fullName evidence="14">Vomeronasal type-2 receptor 26-like</fullName>
    </submittedName>
</protein>
<keyword evidence="7 11" id="KW-0472">Membrane</keyword>
<dbReference type="InterPro" id="IPR017978">
    <property type="entry name" value="GPCR_3_C"/>
</dbReference>
<feature type="transmembrane region" description="Helical" evidence="11">
    <location>
        <begin position="153"/>
        <end position="178"/>
    </location>
</feature>
<dbReference type="InterPro" id="IPR004073">
    <property type="entry name" value="GPCR_3_vmron_rcpt_2"/>
</dbReference>
<evidence type="ECO:0000256" key="7">
    <source>
        <dbReference type="ARBA" id="ARBA00023136"/>
    </source>
</evidence>
<dbReference type="PRINTS" id="PR00248">
    <property type="entry name" value="GPCRMGR"/>
</dbReference>
<organism evidence="13 14">
    <name type="scientific">Gekko japonicus</name>
    <name type="common">Schlegel's Japanese gecko</name>
    <dbReference type="NCBI Taxonomy" id="146911"/>
    <lineage>
        <taxon>Eukaryota</taxon>
        <taxon>Metazoa</taxon>
        <taxon>Chordata</taxon>
        <taxon>Craniata</taxon>
        <taxon>Vertebrata</taxon>
        <taxon>Euteleostomi</taxon>
        <taxon>Lepidosauria</taxon>
        <taxon>Squamata</taxon>
        <taxon>Bifurcata</taxon>
        <taxon>Gekkota</taxon>
        <taxon>Gekkonidae</taxon>
        <taxon>Gekkoninae</taxon>
        <taxon>Gekko</taxon>
    </lineage>
</organism>
<keyword evidence="9" id="KW-0325">Glycoprotein</keyword>
<dbReference type="CDD" id="cd15283">
    <property type="entry name" value="7tmC_V2R_pheromone"/>
    <property type="match status" value="1"/>
</dbReference>
<feature type="domain" description="G-protein coupled receptors family 3 profile" evidence="12">
    <location>
        <begin position="153"/>
        <end position="416"/>
    </location>
</feature>
<dbReference type="PANTHER" id="PTHR24061">
    <property type="entry name" value="CALCIUM-SENSING RECEPTOR-RELATED"/>
    <property type="match status" value="1"/>
</dbReference>
<accession>A0ABM1KEK3</accession>
<keyword evidence="3 11" id="KW-0812">Transmembrane</keyword>